<proteinExistence type="predicted"/>
<evidence type="ECO:0000259" key="1">
    <source>
        <dbReference type="PROSITE" id="PS50235"/>
    </source>
</evidence>
<evidence type="ECO:0000313" key="2">
    <source>
        <dbReference type="EMBL" id="OHS96225.1"/>
    </source>
</evidence>
<evidence type="ECO:0000313" key="3">
    <source>
        <dbReference type="Proteomes" id="UP000179807"/>
    </source>
</evidence>
<dbReference type="InterPro" id="IPR050164">
    <property type="entry name" value="Peptidase_C19"/>
</dbReference>
<dbReference type="GO" id="GO:0004843">
    <property type="term" value="F:cysteine-type deubiquitinase activity"/>
    <property type="evidence" value="ECO:0007669"/>
    <property type="project" value="InterPro"/>
</dbReference>
<dbReference type="GO" id="GO:0016579">
    <property type="term" value="P:protein deubiquitination"/>
    <property type="evidence" value="ECO:0007669"/>
    <property type="project" value="InterPro"/>
</dbReference>
<dbReference type="Pfam" id="PF00443">
    <property type="entry name" value="UCH"/>
    <property type="match status" value="1"/>
</dbReference>
<dbReference type="InterPro" id="IPR038765">
    <property type="entry name" value="Papain-like_cys_pep_sf"/>
</dbReference>
<dbReference type="SUPFAM" id="SSF54001">
    <property type="entry name" value="Cysteine proteinases"/>
    <property type="match status" value="1"/>
</dbReference>
<dbReference type="Proteomes" id="UP000179807">
    <property type="component" value="Unassembled WGS sequence"/>
</dbReference>
<dbReference type="RefSeq" id="XP_068349362.1">
    <property type="nucleotide sequence ID" value="XM_068511552.1"/>
</dbReference>
<feature type="domain" description="USP" evidence="1">
    <location>
        <begin position="149"/>
        <end position="457"/>
    </location>
</feature>
<dbReference type="GeneID" id="94846256"/>
<dbReference type="Gene3D" id="3.90.70.10">
    <property type="entry name" value="Cysteine proteinases"/>
    <property type="match status" value="1"/>
</dbReference>
<dbReference type="GO" id="GO:0031647">
    <property type="term" value="P:regulation of protein stability"/>
    <property type="evidence" value="ECO:0007669"/>
    <property type="project" value="TreeGrafter"/>
</dbReference>
<dbReference type="PANTHER" id="PTHR24006">
    <property type="entry name" value="UBIQUITIN CARBOXYL-TERMINAL HYDROLASE"/>
    <property type="match status" value="1"/>
</dbReference>
<dbReference type="PROSITE" id="PS50235">
    <property type="entry name" value="USP_3"/>
    <property type="match status" value="1"/>
</dbReference>
<accession>A0A1J4JC37</accession>
<name>A0A1J4JC37_9EUKA</name>
<reference evidence="2" key="1">
    <citation type="submission" date="2016-10" db="EMBL/GenBank/DDBJ databases">
        <authorList>
            <person name="Benchimol M."/>
            <person name="Almeida L.G."/>
            <person name="Vasconcelos A.T."/>
            <person name="Perreira-Neves A."/>
            <person name="Rosa I.A."/>
            <person name="Tasca T."/>
            <person name="Bogo M.R."/>
            <person name="de Souza W."/>
        </authorList>
    </citation>
    <scope>NUCLEOTIDE SEQUENCE [LARGE SCALE GENOMIC DNA]</scope>
    <source>
        <strain evidence="2">K</strain>
    </source>
</reference>
<dbReference type="InterPro" id="IPR001394">
    <property type="entry name" value="Peptidase_C19_UCH"/>
</dbReference>
<dbReference type="InterPro" id="IPR028889">
    <property type="entry name" value="USP"/>
</dbReference>
<sequence length="959" mass="110076">MWPFYSRPKIPSNSPSFTFLVPPKTAGKPTFSETFSQSYSSFTAVYFYETQGLTIYLTYSSSLCQYDDVRYLFDFVINDEKPFTTVSSFSLNRPFISIPISSQNLQNSNKFGKKYDIHEKINKNDFILSIKIRSHCLSNVCVCDNIPYVGIMNLGLTCYIAASLQYLASITPFVSLIFRQKPEPNTTSYELQRVFGQMKSSTTPLSITTFVSSFGSNLRDLIFIEQDAHEFITMLFDRLDTELGEEFCKKRKALFGVETMRIIQCTKIDIKSEIIEDSNDIDLPVKGVHNLKRALDKISTKEKMTGNSKWDTGDEKYGKQDAVLYKKYKILPPFLMFHLMRFTYNESNFECEEVKSSFDCPNEIDMSKYVIDNYTHETRYKMMGIVAHRGCLISGHYVAFISPKVDNDRWFQFNDSTVSVSSLNEARATFGGGKSAIMNLFGAHNDFVAYLVGYVRYDFIEENRKNLIAPVEIAPLLSNNFSANILNLTKLSNQSETIHKQADDDVIDLDKTKSFSPKKPILDTIYGKGERIDWNEKDKTIFELIGIPKNSNVKIYINYPKMNSLLGPIDGNKSASDFAFKGFFIQFIVTDGSINEPVFVYIENVLFSVDDTSTLFYKYNNDYLLVFENDFLTNDSPCVPSCSSITLISKNGITLNINEIKLKVMANTSYQSIQVMLAEHLNQRNTQINLKQNLKILPSRVLIYSGNKFLPPNKYKNALLLHKFYSLEYRILVEPATINSMNFNVPLTLFLTDLNHVTTKKEEYWFSKDTLIQSLFQYIPVFFNFPKNTKFLISIQNQGIATTILGPSPTEICHSQFVNINDAQNDFQNVRVDLIRGFFPKKMAEFKEFIKQKKMLTIEVRTENLWNCSRTIGFFDVNKDSTFLDIVNIVKIMDKMENINIKEISVKSENYIFFGLLVQENANVFDSLIKASQQTQANPRSVLNHERPVISIKLNPKSK</sequence>
<gene>
    <name evidence="2" type="ORF">TRFO_37637</name>
</gene>
<dbReference type="PANTHER" id="PTHR24006:SF644">
    <property type="entry name" value="UBIQUITIN CARBOXYL-TERMINAL HYDROLASE 7"/>
    <property type="match status" value="1"/>
</dbReference>
<dbReference type="GO" id="GO:0005829">
    <property type="term" value="C:cytosol"/>
    <property type="evidence" value="ECO:0007669"/>
    <property type="project" value="TreeGrafter"/>
</dbReference>
<organism evidence="2 3">
    <name type="scientific">Tritrichomonas foetus</name>
    <dbReference type="NCBI Taxonomy" id="1144522"/>
    <lineage>
        <taxon>Eukaryota</taxon>
        <taxon>Metamonada</taxon>
        <taxon>Parabasalia</taxon>
        <taxon>Tritrichomonadida</taxon>
        <taxon>Tritrichomonadidae</taxon>
        <taxon>Tritrichomonas</taxon>
    </lineage>
</organism>
<comment type="caution">
    <text evidence="2">The sequence shown here is derived from an EMBL/GenBank/DDBJ whole genome shotgun (WGS) entry which is preliminary data.</text>
</comment>
<keyword evidence="3" id="KW-1185">Reference proteome</keyword>
<dbReference type="VEuPathDB" id="TrichDB:TRFO_37637"/>
<dbReference type="AlphaFoldDB" id="A0A1J4JC37"/>
<dbReference type="OrthoDB" id="289038at2759"/>
<protein>
    <recommendedName>
        <fullName evidence="1">USP domain-containing protein</fullName>
    </recommendedName>
</protein>
<dbReference type="GO" id="GO:0005634">
    <property type="term" value="C:nucleus"/>
    <property type="evidence" value="ECO:0007669"/>
    <property type="project" value="TreeGrafter"/>
</dbReference>
<dbReference type="EMBL" id="MLAK01001191">
    <property type="protein sequence ID" value="OHS96225.1"/>
    <property type="molecule type" value="Genomic_DNA"/>
</dbReference>